<comment type="caution">
    <text evidence="2">The sequence shown here is derived from an EMBL/GenBank/DDBJ whole genome shotgun (WGS) entry which is preliminary data.</text>
</comment>
<evidence type="ECO:0000313" key="2">
    <source>
        <dbReference type="EMBL" id="ESU40301.1"/>
    </source>
</evidence>
<sequence length="222" mass="24204">MHRNNGRLPAKWQPRQDKATGQGYTSPHAAQGCCHRDIGVPELCSYPQRHGREHVPANEDLPSCSCQLRVLGISGPVCPSDPGIGATALDKGRAILMNTIQGTKSTQKTVPQSLAGAALNAAKQLVLSMLHAAHADDHFADRCHISGSGFTDNEIAASRGELAASADQKNRTDQVPYLSKMPPFSLRTSYNDEDYGLCTLRRMTHSHLHAWYVSHDKSEVRN</sequence>
<reference evidence="3" key="1">
    <citation type="submission" date="2012-02" db="EMBL/GenBank/DDBJ databases">
        <title>Genome sequencing of Giardia lamblia Genotypes A2 and B isolates (DH and GS) and comparative analysis with the genomes of Genotypes A1 and E (WB and Pig).</title>
        <authorList>
            <person name="Adam R."/>
            <person name="Dahlstrom E."/>
            <person name="Martens C."/>
            <person name="Bruno D."/>
            <person name="Barbian K."/>
            <person name="Porcella S.F."/>
            <person name="Nash T."/>
        </authorList>
    </citation>
    <scope>NUCLEOTIDE SEQUENCE</scope>
    <source>
        <strain evidence="3">GS</strain>
    </source>
</reference>
<organism evidence="2 3">
    <name type="scientific">Giardia intestinalis</name>
    <name type="common">Giardia lamblia</name>
    <dbReference type="NCBI Taxonomy" id="5741"/>
    <lineage>
        <taxon>Eukaryota</taxon>
        <taxon>Metamonada</taxon>
        <taxon>Diplomonadida</taxon>
        <taxon>Hexamitidae</taxon>
        <taxon>Giardiinae</taxon>
        <taxon>Giardia</taxon>
    </lineage>
</organism>
<dbReference type="VEuPathDB" id="GiardiaDB:QR46_2212"/>
<dbReference type="PROSITE" id="PS51257">
    <property type="entry name" value="PROKAR_LIPOPROTEIN"/>
    <property type="match status" value="1"/>
</dbReference>
<protein>
    <submittedName>
        <fullName evidence="2">Uncharacterized protein</fullName>
    </submittedName>
</protein>
<dbReference type="EMBL" id="AHHH01000257">
    <property type="protein sequence ID" value="ESU40301.1"/>
    <property type="molecule type" value="Genomic_DNA"/>
</dbReference>
<proteinExistence type="predicted"/>
<dbReference type="Proteomes" id="UP000018040">
    <property type="component" value="Unassembled WGS sequence"/>
</dbReference>
<evidence type="ECO:0000313" key="3">
    <source>
        <dbReference type="Proteomes" id="UP000018040"/>
    </source>
</evidence>
<name>V6TNK5_GIAIN</name>
<feature type="region of interest" description="Disordered" evidence="1">
    <location>
        <begin position="1"/>
        <end position="26"/>
    </location>
</feature>
<reference evidence="2 3" key="2">
    <citation type="journal article" date="2013" name="Genome Biol. Evol.">
        <title>Genome sequencing of Giardia lamblia genotypes A2 and B isolates (DH and GS) and comparative analysis with the genomes of genotypes A1 and E (WB and Pig).</title>
        <authorList>
            <person name="Adam R.D."/>
            <person name="Dahlstrom E.W."/>
            <person name="Martens C.A."/>
            <person name="Bruno D.P."/>
            <person name="Barbian K.D."/>
            <person name="Ricklefs S.M."/>
            <person name="Hernandez M.M."/>
            <person name="Narla N.P."/>
            <person name="Patel R.B."/>
            <person name="Porcella S.F."/>
            <person name="Nash T.E."/>
        </authorList>
    </citation>
    <scope>NUCLEOTIDE SEQUENCE [LARGE SCALE GENOMIC DNA]</scope>
    <source>
        <strain evidence="2 3">GS</strain>
    </source>
</reference>
<dbReference type="AlphaFoldDB" id="V6TNK5"/>
<accession>V6TNK5</accession>
<gene>
    <name evidence="2" type="ORF">GSB_155503</name>
</gene>
<evidence type="ECO:0000256" key="1">
    <source>
        <dbReference type="SAM" id="MobiDB-lite"/>
    </source>
</evidence>